<proteinExistence type="predicted"/>
<dbReference type="InterPro" id="IPR052575">
    <property type="entry name" value="SSU_processome_comp_20"/>
</dbReference>
<evidence type="ECO:0000313" key="2">
    <source>
        <dbReference type="EMBL" id="GBP09425.1"/>
    </source>
</evidence>
<feature type="domain" description="U3 small nucleolar RNA-associated protein 20 C-terminal" evidence="1">
    <location>
        <begin position="82"/>
        <end position="170"/>
    </location>
</feature>
<dbReference type="Proteomes" id="UP000299102">
    <property type="component" value="Unassembled WGS sequence"/>
</dbReference>
<gene>
    <name evidence="2" type="ORF">EVAR_72079_1</name>
</gene>
<keyword evidence="3" id="KW-1185">Reference proteome</keyword>
<dbReference type="EMBL" id="BGZK01008692">
    <property type="protein sequence ID" value="GBP09425.1"/>
    <property type="molecule type" value="Genomic_DNA"/>
</dbReference>
<accession>A0A4C1T5F5</accession>
<dbReference type="GO" id="GO:0030686">
    <property type="term" value="C:90S preribosome"/>
    <property type="evidence" value="ECO:0007669"/>
    <property type="project" value="TreeGrafter"/>
</dbReference>
<dbReference type="InterPro" id="IPR057525">
    <property type="entry name" value="UTP20_C"/>
</dbReference>
<dbReference type="OrthoDB" id="360653at2759"/>
<dbReference type="AlphaFoldDB" id="A0A4C1T5F5"/>
<sequence>MIPGETAQIMIDEIVKIFLYIATMLKDVPFKVKRELEQEDDEDNKESLTKINLNWLMKNIRFLINKEVSKAPHYTLELLGPSLLSVLVRETSEDDQNIDKDLRQLALRVGSRLRKRMGSDVYDKLRAAAQMKLMVRRAERKKLIAQEKVHDPVRAAKRKVAMQQRKKSAKN</sequence>
<name>A0A4C1T5F5_EUMVA</name>
<comment type="caution">
    <text evidence="2">The sequence shown here is derived from an EMBL/GenBank/DDBJ whole genome shotgun (WGS) entry which is preliminary data.</text>
</comment>
<evidence type="ECO:0000313" key="3">
    <source>
        <dbReference type="Proteomes" id="UP000299102"/>
    </source>
</evidence>
<dbReference type="GO" id="GO:0032040">
    <property type="term" value="C:small-subunit processome"/>
    <property type="evidence" value="ECO:0007669"/>
    <property type="project" value="TreeGrafter"/>
</dbReference>
<dbReference type="PANTHER" id="PTHR17695:SF11">
    <property type="entry name" value="SMALL SUBUNIT PROCESSOME COMPONENT 20 HOMOLOG"/>
    <property type="match status" value="1"/>
</dbReference>
<evidence type="ECO:0000259" key="1">
    <source>
        <dbReference type="Pfam" id="PF23099"/>
    </source>
</evidence>
<dbReference type="Pfam" id="PF23099">
    <property type="entry name" value="UTP20_C"/>
    <property type="match status" value="1"/>
</dbReference>
<protein>
    <recommendedName>
        <fullName evidence="1">U3 small nucleolar RNA-associated protein 20 C-terminal domain-containing protein</fullName>
    </recommendedName>
</protein>
<reference evidence="2 3" key="1">
    <citation type="journal article" date="2019" name="Commun. Biol.">
        <title>The bagworm genome reveals a unique fibroin gene that provides high tensile strength.</title>
        <authorList>
            <person name="Kono N."/>
            <person name="Nakamura H."/>
            <person name="Ohtoshi R."/>
            <person name="Tomita M."/>
            <person name="Numata K."/>
            <person name="Arakawa K."/>
        </authorList>
    </citation>
    <scope>NUCLEOTIDE SEQUENCE [LARGE SCALE GENOMIC DNA]</scope>
</reference>
<dbReference type="PANTHER" id="PTHR17695">
    <property type="entry name" value="SMALL SUBUNIT PROCESSOME COMPONENT 20 HOMOLOG"/>
    <property type="match status" value="1"/>
</dbReference>
<dbReference type="STRING" id="151549.A0A4C1T5F5"/>
<organism evidence="2 3">
    <name type="scientific">Eumeta variegata</name>
    <name type="common">Bagworm moth</name>
    <name type="synonym">Eumeta japonica</name>
    <dbReference type="NCBI Taxonomy" id="151549"/>
    <lineage>
        <taxon>Eukaryota</taxon>
        <taxon>Metazoa</taxon>
        <taxon>Ecdysozoa</taxon>
        <taxon>Arthropoda</taxon>
        <taxon>Hexapoda</taxon>
        <taxon>Insecta</taxon>
        <taxon>Pterygota</taxon>
        <taxon>Neoptera</taxon>
        <taxon>Endopterygota</taxon>
        <taxon>Lepidoptera</taxon>
        <taxon>Glossata</taxon>
        <taxon>Ditrysia</taxon>
        <taxon>Tineoidea</taxon>
        <taxon>Psychidae</taxon>
        <taxon>Oiketicinae</taxon>
        <taxon>Eumeta</taxon>
    </lineage>
</organism>